<dbReference type="PANTHER" id="PTHR43252:SF7">
    <property type="entry name" value="TRANSCRIPTIONAL REGULATOR YQJI"/>
    <property type="match status" value="1"/>
</dbReference>
<dbReference type="AlphaFoldDB" id="A0A328ARQ2"/>
<sequence length="152" mass="16843">MGRLLEHGDLRFVVLALLAEQPRHGYELIKELEERTGGAYRPSAGVIYPTLAMLEDEGLVRQAGGETGRKLYEPTDEGKKLTEETRTHVEAIFARMAEVAESSESSRPRIGRAMANLGMALQARLSRRPITPEEIDRIVNILDDTAAAIEKS</sequence>
<dbReference type="Gene3D" id="1.10.10.10">
    <property type="entry name" value="Winged helix-like DNA-binding domain superfamily/Winged helix DNA-binding domain"/>
    <property type="match status" value="1"/>
</dbReference>
<gene>
    <name evidence="2" type="ORF">DJ017_03655</name>
</gene>
<evidence type="ECO:0000313" key="2">
    <source>
        <dbReference type="EMBL" id="RAK56204.1"/>
    </source>
</evidence>
<organism evidence="2 3">
    <name type="scientific">Phenylobacterium soli</name>
    <dbReference type="NCBI Taxonomy" id="2170551"/>
    <lineage>
        <taxon>Bacteria</taxon>
        <taxon>Pseudomonadati</taxon>
        <taxon>Pseudomonadota</taxon>
        <taxon>Alphaproteobacteria</taxon>
        <taxon>Caulobacterales</taxon>
        <taxon>Caulobacteraceae</taxon>
        <taxon>Phenylobacterium</taxon>
    </lineage>
</organism>
<dbReference type="InterPro" id="IPR005149">
    <property type="entry name" value="Tscrpt_reg_PadR_N"/>
</dbReference>
<reference evidence="3" key="1">
    <citation type="submission" date="2018-05" db="EMBL/GenBank/DDBJ databases">
        <authorList>
            <person name="Li X."/>
        </authorList>
    </citation>
    <scope>NUCLEOTIDE SEQUENCE [LARGE SCALE GENOMIC DNA]</scope>
    <source>
        <strain evidence="3">LX32</strain>
    </source>
</reference>
<evidence type="ECO:0000313" key="3">
    <source>
        <dbReference type="Proteomes" id="UP000249254"/>
    </source>
</evidence>
<protein>
    <submittedName>
        <fullName evidence="2">PadR family transcriptional regulator</fullName>
    </submittedName>
</protein>
<accession>A0A328ARQ2</accession>
<dbReference type="EMBL" id="QFYQ01000001">
    <property type="protein sequence ID" value="RAK56204.1"/>
    <property type="molecule type" value="Genomic_DNA"/>
</dbReference>
<evidence type="ECO:0000259" key="1">
    <source>
        <dbReference type="Pfam" id="PF03551"/>
    </source>
</evidence>
<keyword evidence="3" id="KW-1185">Reference proteome</keyword>
<dbReference type="InterPro" id="IPR036390">
    <property type="entry name" value="WH_DNA-bd_sf"/>
</dbReference>
<dbReference type="Proteomes" id="UP000249254">
    <property type="component" value="Unassembled WGS sequence"/>
</dbReference>
<feature type="domain" description="Transcription regulator PadR N-terminal" evidence="1">
    <location>
        <begin position="14"/>
        <end position="82"/>
    </location>
</feature>
<dbReference type="SUPFAM" id="SSF46785">
    <property type="entry name" value="Winged helix' DNA-binding domain"/>
    <property type="match status" value="1"/>
</dbReference>
<name>A0A328ARQ2_9CAUL</name>
<dbReference type="Pfam" id="PF03551">
    <property type="entry name" value="PadR"/>
    <property type="match status" value="1"/>
</dbReference>
<dbReference type="PANTHER" id="PTHR43252">
    <property type="entry name" value="TRANSCRIPTIONAL REGULATOR YQJI"/>
    <property type="match status" value="1"/>
</dbReference>
<comment type="caution">
    <text evidence="2">The sequence shown here is derived from an EMBL/GenBank/DDBJ whole genome shotgun (WGS) entry which is preliminary data.</text>
</comment>
<dbReference type="InterPro" id="IPR036388">
    <property type="entry name" value="WH-like_DNA-bd_sf"/>
</dbReference>
<dbReference type="OrthoDB" id="9814826at2"/>
<proteinExistence type="predicted"/>